<keyword evidence="5 8" id="KW-0812">Transmembrane</keyword>
<dbReference type="PANTHER" id="PTHR30489">
    <property type="entry name" value="LIPOPROTEIN-RELEASING SYSTEM TRANSMEMBRANE PROTEIN LOLE"/>
    <property type="match status" value="1"/>
</dbReference>
<dbReference type="InterPro" id="IPR011925">
    <property type="entry name" value="LolCE_TM"/>
</dbReference>
<feature type="domain" description="MacB-like periplasmic core" evidence="10">
    <location>
        <begin position="29"/>
        <end position="239"/>
    </location>
</feature>
<evidence type="ECO:0000256" key="3">
    <source>
        <dbReference type="ARBA" id="ARBA00022448"/>
    </source>
</evidence>
<evidence type="ECO:0000256" key="8">
    <source>
        <dbReference type="SAM" id="Phobius"/>
    </source>
</evidence>
<sequence length="414" mass="44888">MMDSLALFIGRRFSKAKRRNKLVSFISVSSMIGISVGVMVIIVGLSAMNGFERELNNRVLAVIPHAQLEGVEAPVKAWQEMKETAEANPWVSAGAPYVTFTTLLEKGANLKPVQIRGIDPEQEVRVSNIGDYVLDNAWSTLTPGNHAVVLGKGIADGLGVEVGDWVTALVPSPDPELKLRAPQRIRMQVSGVLSLGGQVDHGLALVPIQDAQQYLDMGDAVSGVALRVKDPLEARKIVREVGYTLKEYVYLKNWTQEYGFLYRDIQMVRAIMYLVMVLVIGVACFNIVSTLMMAVKDRAADVAVLRTMGAKDGLIRSIFIWHGFLSGLIGSLVGSAAGCLIALNLTTIVGGIETLTGQDFLSGDIYFVDFLPTQLQMGDVLLVSVTAIVLSLLATWYPAQRACKLQPAAVLSAR</sequence>
<feature type="transmembrane region" description="Helical" evidence="8">
    <location>
        <begin position="21"/>
        <end position="48"/>
    </location>
</feature>
<dbReference type="EMBL" id="FIZX01000001">
    <property type="protein sequence ID" value="CZF78490.1"/>
    <property type="molecule type" value="Genomic_DNA"/>
</dbReference>
<dbReference type="InterPro" id="IPR051447">
    <property type="entry name" value="Lipoprotein-release_system"/>
</dbReference>
<dbReference type="GO" id="GO:0042953">
    <property type="term" value="P:lipoprotein transport"/>
    <property type="evidence" value="ECO:0007669"/>
    <property type="project" value="InterPro"/>
</dbReference>
<evidence type="ECO:0000256" key="5">
    <source>
        <dbReference type="ARBA" id="ARBA00022692"/>
    </source>
</evidence>
<keyword evidence="12" id="KW-1185">Reference proteome</keyword>
<evidence type="ECO:0000256" key="6">
    <source>
        <dbReference type="ARBA" id="ARBA00022989"/>
    </source>
</evidence>
<dbReference type="PANTHER" id="PTHR30489:SF0">
    <property type="entry name" value="LIPOPROTEIN-RELEASING SYSTEM TRANSMEMBRANE PROTEIN LOLE"/>
    <property type="match status" value="1"/>
</dbReference>
<evidence type="ECO:0000256" key="1">
    <source>
        <dbReference type="ARBA" id="ARBA00004651"/>
    </source>
</evidence>
<dbReference type="GO" id="GO:0098797">
    <property type="term" value="C:plasma membrane protein complex"/>
    <property type="evidence" value="ECO:0007669"/>
    <property type="project" value="TreeGrafter"/>
</dbReference>
<organism evidence="11 12">
    <name type="scientific">Grimontia celer</name>
    <dbReference type="NCBI Taxonomy" id="1796497"/>
    <lineage>
        <taxon>Bacteria</taxon>
        <taxon>Pseudomonadati</taxon>
        <taxon>Pseudomonadota</taxon>
        <taxon>Gammaproteobacteria</taxon>
        <taxon>Vibrionales</taxon>
        <taxon>Vibrionaceae</taxon>
        <taxon>Grimontia</taxon>
    </lineage>
</organism>
<reference evidence="12" key="1">
    <citation type="submission" date="2016-02" db="EMBL/GenBank/DDBJ databases">
        <authorList>
            <person name="Rodrigo-Torres Lidia"/>
            <person name="Arahal R.David."/>
        </authorList>
    </citation>
    <scope>NUCLEOTIDE SEQUENCE [LARGE SCALE GENOMIC DNA]</scope>
    <source>
        <strain evidence="12">CECT 9029</strain>
    </source>
</reference>
<feature type="transmembrane region" description="Helical" evidence="8">
    <location>
        <begin position="318"/>
        <end position="343"/>
    </location>
</feature>
<dbReference type="NCBIfam" id="TIGR02213">
    <property type="entry name" value="lolE_release"/>
    <property type="match status" value="1"/>
</dbReference>
<dbReference type="STRING" id="1796497.GCE9029_00863"/>
<evidence type="ECO:0000256" key="2">
    <source>
        <dbReference type="ARBA" id="ARBA00005236"/>
    </source>
</evidence>
<accession>A0A128EWC5</accession>
<dbReference type="InterPro" id="IPR025857">
    <property type="entry name" value="MacB_PCD"/>
</dbReference>
<dbReference type="InterPro" id="IPR003838">
    <property type="entry name" value="ABC3_permease_C"/>
</dbReference>
<dbReference type="NCBIfam" id="TIGR02212">
    <property type="entry name" value="lolCE"/>
    <property type="match status" value="1"/>
</dbReference>
<dbReference type="OrthoDB" id="9808461at2"/>
<evidence type="ECO:0000259" key="9">
    <source>
        <dbReference type="Pfam" id="PF02687"/>
    </source>
</evidence>
<dbReference type="Pfam" id="PF02687">
    <property type="entry name" value="FtsX"/>
    <property type="match status" value="1"/>
</dbReference>
<dbReference type="AlphaFoldDB" id="A0A128EWC5"/>
<gene>
    <name evidence="11" type="primary">lolE</name>
    <name evidence="11" type="ORF">GCE9029_00863</name>
</gene>
<comment type="subcellular location">
    <subcellularLocation>
        <location evidence="1">Cell membrane</location>
        <topology evidence="1">Multi-pass membrane protein</topology>
    </subcellularLocation>
</comment>
<keyword evidence="6 8" id="KW-1133">Transmembrane helix</keyword>
<dbReference type="NCBIfam" id="NF008357">
    <property type="entry name" value="PRK11146.1"/>
    <property type="match status" value="1"/>
</dbReference>
<evidence type="ECO:0000256" key="4">
    <source>
        <dbReference type="ARBA" id="ARBA00022475"/>
    </source>
</evidence>
<proteinExistence type="inferred from homology"/>
<dbReference type="Pfam" id="PF12704">
    <property type="entry name" value="MacB_PCD"/>
    <property type="match status" value="1"/>
</dbReference>
<keyword evidence="7 8" id="KW-0472">Membrane</keyword>
<evidence type="ECO:0000256" key="7">
    <source>
        <dbReference type="ARBA" id="ARBA00023136"/>
    </source>
</evidence>
<keyword evidence="3" id="KW-0813">Transport</keyword>
<evidence type="ECO:0000313" key="12">
    <source>
        <dbReference type="Proteomes" id="UP000071641"/>
    </source>
</evidence>
<keyword evidence="4" id="KW-1003">Cell membrane</keyword>
<feature type="transmembrane region" description="Helical" evidence="8">
    <location>
        <begin position="380"/>
        <end position="399"/>
    </location>
</feature>
<evidence type="ECO:0000259" key="10">
    <source>
        <dbReference type="Pfam" id="PF12704"/>
    </source>
</evidence>
<dbReference type="InterPro" id="IPR011926">
    <property type="entry name" value="LolE_gammaproteobact"/>
</dbReference>
<keyword evidence="11" id="KW-0449">Lipoprotein</keyword>
<comment type="similarity">
    <text evidence="2">Belongs to the ABC-4 integral membrane protein family. LolC/E subfamily.</text>
</comment>
<dbReference type="GO" id="GO:0044874">
    <property type="term" value="P:lipoprotein localization to outer membrane"/>
    <property type="evidence" value="ECO:0007669"/>
    <property type="project" value="InterPro"/>
</dbReference>
<dbReference type="RefSeq" id="WP_062661181.1">
    <property type="nucleotide sequence ID" value="NZ_FIZX01000001.1"/>
</dbReference>
<feature type="transmembrane region" description="Helical" evidence="8">
    <location>
        <begin position="270"/>
        <end position="288"/>
    </location>
</feature>
<evidence type="ECO:0000313" key="11">
    <source>
        <dbReference type="EMBL" id="CZF78490.1"/>
    </source>
</evidence>
<protein>
    <submittedName>
        <fullName evidence="11">Lipoprotein-releasing system transmembrane protein LolE</fullName>
    </submittedName>
</protein>
<dbReference type="Proteomes" id="UP000071641">
    <property type="component" value="Unassembled WGS sequence"/>
</dbReference>
<feature type="domain" description="ABC3 transporter permease C-terminal" evidence="9">
    <location>
        <begin position="274"/>
        <end position="407"/>
    </location>
</feature>
<name>A0A128EWC5_9GAMM</name>